<dbReference type="AlphaFoldDB" id="A0A5K1D4B2"/>
<dbReference type="Gene3D" id="3.30.559.10">
    <property type="entry name" value="Chloramphenicol acetyltransferase-like domain"/>
    <property type="match status" value="2"/>
</dbReference>
<dbReference type="OMA" id="PCFKEFF"/>
<dbReference type="Gramene" id="NC5G0048370.1">
    <property type="protein sequence ID" value="NC5G0048370.1:cds"/>
    <property type="gene ID" value="NC5G0048370"/>
</dbReference>
<dbReference type="EMBL" id="LR721783">
    <property type="protein sequence ID" value="VVW34230.1"/>
    <property type="molecule type" value="Genomic_DNA"/>
</dbReference>
<evidence type="ECO:0000256" key="1">
    <source>
        <dbReference type="ARBA" id="ARBA00022679"/>
    </source>
</evidence>
<dbReference type="Pfam" id="PF02458">
    <property type="entry name" value="Transferase"/>
    <property type="match status" value="1"/>
</dbReference>
<proteinExistence type="predicted"/>
<gene>
    <name evidence="2" type="ORF">NYM_LOCUS18874</name>
</gene>
<organism evidence="2">
    <name type="scientific">Nymphaea colorata</name>
    <name type="common">pocket water lily</name>
    <dbReference type="NCBI Taxonomy" id="210225"/>
    <lineage>
        <taxon>Eukaryota</taxon>
        <taxon>Viridiplantae</taxon>
        <taxon>Streptophyta</taxon>
        <taxon>Embryophyta</taxon>
        <taxon>Tracheophyta</taxon>
        <taxon>Spermatophyta</taxon>
        <taxon>Magnoliopsida</taxon>
        <taxon>Nymphaeales</taxon>
        <taxon>Nymphaeaceae</taxon>
        <taxon>Nymphaea</taxon>
    </lineage>
</organism>
<evidence type="ECO:0000313" key="2">
    <source>
        <dbReference type="EMBL" id="VVW34230.1"/>
    </source>
</evidence>
<dbReference type="OrthoDB" id="1862401at2759"/>
<keyword evidence="1" id="KW-0808">Transferase</keyword>
<evidence type="ECO:0008006" key="3">
    <source>
        <dbReference type="Google" id="ProtNLM"/>
    </source>
</evidence>
<reference evidence="2" key="1">
    <citation type="submission" date="2019-09" db="EMBL/GenBank/DDBJ databases">
        <authorList>
            <person name="Zhang L."/>
        </authorList>
    </citation>
    <scope>NUCLEOTIDE SEQUENCE</scope>
</reference>
<dbReference type="InterPro" id="IPR023213">
    <property type="entry name" value="CAT-like_dom_sf"/>
</dbReference>
<sequence>MAVAPSKCSSSSSVSPLSECTVFPESPSIPVAYKLTVSDLPMLSCQYIQKGVLLPCPPDALLSLLKDALSRTLVHFPLLAGRLRTDADGYVYVDSDGSGVPFVHAAAPGLKVGDVLAPQDVPEVVRGFFAMDGAVSYEGHFRPLAAVQVTELADGVFVGATVNHSLLDGTSFWNFFNTWAEIARGCTEISRPPDSNRFFVKDSAAVLRFDAGRALAPPKVAAPPLRERIFSFSRRAVVELKEIANQWKGAMGEEADMVEVLGKASNDAWKGSGKGRNGTAGLPAPEVSSFQSLCAQIWRSVTRARRLPATTKTTTFRMAVNCRHRVSPRMHAEYFGNAIQSVPATVEVAELLRQEVGWAAWLLHQGVAEHWDAAIRGRVEEWERAPRVFPLGNPDGAAITMGSSSRFPMYDNDFGWGRPVAIRSGRANKFDGKMSAFPGWDGAGSVDVEMCLAADTMTRLERDPEFMQYVTLPQN</sequence>
<name>A0A5K1D4B2_9MAGN</name>
<dbReference type="PANTHER" id="PTHR31896:SF64">
    <property type="entry name" value="TRICHOTHECENE 3-O-ACETYLTRANSFERASE"/>
    <property type="match status" value="1"/>
</dbReference>
<accession>A0A5K1D4B2</accession>
<dbReference type="GO" id="GO:0016740">
    <property type="term" value="F:transferase activity"/>
    <property type="evidence" value="ECO:0007669"/>
    <property type="project" value="UniProtKB-KW"/>
</dbReference>
<dbReference type="InterPro" id="IPR051283">
    <property type="entry name" value="Sec_Metabolite_Acyltrans"/>
</dbReference>
<dbReference type="PANTHER" id="PTHR31896">
    <property type="entry name" value="FAMILY REGULATORY PROTEIN, PUTATIVE (AFU_ORTHOLOGUE AFUA_3G14730)-RELATED"/>
    <property type="match status" value="1"/>
</dbReference>
<dbReference type="SUPFAM" id="SSF52777">
    <property type="entry name" value="CoA-dependent acyltransferases"/>
    <property type="match status" value="1"/>
</dbReference>
<protein>
    <recommendedName>
        <fullName evidence="3">Acetyltransferase</fullName>
    </recommendedName>
</protein>